<gene>
    <name evidence="2" type="ORF">MAGMO_2444</name>
</gene>
<evidence type="ECO:0000256" key="1">
    <source>
        <dbReference type="SAM" id="MobiDB-lite"/>
    </source>
</evidence>
<name>A0A1S7LJM9_MAGMO</name>
<dbReference type="AlphaFoldDB" id="A0A1S7LJM9"/>
<sequence length="365" mass="41460">MAEWQSRAGEDCDLLELLLRPTQRLARAYHCPTPGGLGCPRRIVLHENGDVFAVCANEERSCDTLSLEMADIIVYEMDVRQLAQRIAGALEVPFSFSDKNYPHGVIKIGEDHPYHDQSLQVFMALHGSREKLRSTALELSVLTQSPFLLLILTQERSTDLDSLLSKRKSIHLPMDQAFRFGSYGELKAQQPATFALASLRNALAPQAQNRGLTELFPTPASASWKSLILEFHADELMLAKCGSVVRRVEPEHMGMKNRKSGRPTHQWTMLRALAITEGTLPLPAPEEQDRIKKQKSELSRKLKAYFQLSHEPIPWKQGKKYWEAEFQIRGVNLREPTNDDSEEQTDDVWDDEYASRHYSPFAAHP</sequence>
<feature type="compositionally biased region" description="Acidic residues" evidence="1">
    <location>
        <begin position="338"/>
        <end position="352"/>
    </location>
</feature>
<feature type="region of interest" description="Disordered" evidence="1">
    <location>
        <begin position="332"/>
        <end position="365"/>
    </location>
</feature>
<proteinExistence type="predicted"/>
<accession>A0A1S7LJM9</accession>
<protein>
    <submittedName>
        <fullName evidence="2">Uncharacterized protein</fullName>
    </submittedName>
</protein>
<organism evidence="2">
    <name type="scientific">Magnetococcus massalia (strain MO-1)</name>
    <dbReference type="NCBI Taxonomy" id="451514"/>
    <lineage>
        <taxon>Bacteria</taxon>
        <taxon>Pseudomonadati</taxon>
        <taxon>Pseudomonadota</taxon>
        <taxon>Magnetococcia</taxon>
        <taxon>Magnetococcales</taxon>
        <taxon>Magnetococcaceae</taxon>
        <taxon>Magnetococcus</taxon>
    </lineage>
</organism>
<evidence type="ECO:0000313" key="2">
    <source>
        <dbReference type="EMBL" id="CRH06603.1"/>
    </source>
</evidence>
<dbReference type="EMBL" id="LO017727">
    <property type="protein sequence ID" value="CRH06603.1"/>
    <property type="molecule type" value="Genomic_DNA"/>
</dbReference>
<reference evidence="2" key="1">
    <citation type="submission" date="2015-04" db="EMBL/GenBank/DDBJ databases">
        <authorList>
            <person name="Syromyatnikov M.Y."/>
            <person name="Popov V.N."/>
        </authorList>
    </citation>
    <scope>NUCLEOTIDE SEQUENCE</scope>
    <source>
        <strain evidence="2">MO-1</strain>
    </source>
</reference>